<evidence type="ECO:0000313" key="1">
    <source>
        <dbReference type="EMBL" id="AWM38133.1"/>
    </source>
</evidence>
<reference evidence="1 2" key="1">
    <citation type="submission" date="2018-01" db="EMBL/GenBank/DDBJ databases">
        <title>G. obscuriglobus.</title>
        <authorList>
            <person name="Franke J."/>
            <person name="Blomberg W."/>
            <person name="Selmecki A."/>
        </authorList>
    </citation>
    <scope>NUCLEOTIDE SEQUENCE [LARGE SCALE GENOMIC DNA]</scope>
    <source>
        <strain evidence="1 2">DSM 5831</strain>
    </source>
</reference>
<dbReference type="AlphaFoldDB" id="A0A2Z3GWL5"/>
<gene>
    <name evidence="1" type="ORF">C1280_14775</name>
</gene>
<protein>
    <submittedName>
        <fullName evidence="1">Uncharacterized protein</fullName>
    </submittedName>
</protein>
<sequence length="117" mass="12685">MSDALYIDDGYTLTHDVPAVPGLHPAVRVVYRPALDAERKKYDAKLAARDPDAVERHECDLIARHVSEINDEAPGAFRAKLPKMHPTVRAVVLNLVLGFTPAKRIEAEGNSGGVSGC</sequence>
<evidence type="ECO:0000313" key="2">
    <source>
        <dbReference type="Proteomes" id="UP000245802"/>
    </source>
</evidence>
<keyword evidence="2" id="KW-1185">Reference proteome</keyword>
<name>A0A2Z3GWL5_9BACT</name>
<accession>A0A2Z3GWL5</accession>
<dbReference type="RefSeq" id="WP_010045014.1">
    <property type="nucleotide sequence ID" value="NZ_CP025958.1"/>
</dbReference>
<organism evidence="1 2">
    <name type="scientific">Gemmata obscuriglobus</name>
    <dbReference type="NCBI Taxonomy" id="114"/>
    <lineage>
        <taxon>Bacteria</taxon>
        <taxon>Pseudomonadati</taxon>
        <taxon>Planctomycetota</taxon>
        <taxon>Planctomycetia</taxon>
        <taxon>Gemmatales</taxon>
        <taxon>Gemmataceae</taxon>
        <taxon>Gemmata</taxon>
    </lineage>
</organism>
<dbReference type="Proteomes" id="UP000245802">
    <property type="component" value="Chromosome"/>
</dbReference>
<dbReference type="OrthoDB" id="7624726at2"/>
<dbReference type="KEGG" id="gog:C1280_14775"/>
<proteinExistence type="predicted"/>
<dbReference type="EMBL" id="CP025958">
    <property type="protein sequence ID" value="AWM38133.1"/>
    <property type="molecule type" value="Genomic_DNA"/>
</dbReference>